<evidence type="ECO:0000256" key="12">
    <source>
        <dbReference type="ARBA" id="ARBA00023180"/>
    </source>
</evidence>
<evidence type="ECO:0000256" key="10">
    <source>
        <dbReference type="ARBA" id="ARBA00023136"/>
    </source>
</evidence>
<dbReference type="Pfam" id="PF00151">
    <property type="entry name" value="Lipase"/>
    <property type="match status" value="1"/>
</dbReference>
<dbReference type="GO" id="GO:0046872">
    <property type="term" value="F:metal ion binding"/>
    <property type="evidence" value="ECO:0007669"/>
    <property type="project" value="UniProtKB-KW"/>
</dbReference>
<evidence type="ECO:0000256" key="2">
    <source>
        <dbReference type="ARBA" id="ARBA00004613"/>
    </source>
</evidence>
<evidence type="ECO:0000256" key="15">
    <source>
        <dbReference type="ARBA" id="ARBA00065034"/>
    </source>
</evidence>
<dbReference type="GO" id="GO:0008201">
    <property type="term" value="F:heparin binding"/>
    <property type="evidence" value="ECO:0007669"/>
    <property type="project" value="Ensembl"/>
</dbReference>
<keyword evidence="6 20" id="KW-0732">Signal</keyword>
<evidence type="ECO:0000256" key="17">
    <source>
        <dbReference type="PIRSR" id="PIRSR000865-1"/>
    </source>
</evidence>
<proteinExistence type="inferred from homology"/>
<evidence type="ECO:0000313" key="22">
    <source>
        <dbReference type="Ensembl" id="ENSJJAP00000007818.1"/>
    </source>
</evidence>
<name>A0A8C5NXK6_JACJA</name>
<accession>A0A8C5NXK6</accession>
<evidence type="ECO:0000256" key="20">
    <source>
        <dbReference type="SAM" id="SignalP"/>
    </source>
</evidence>
<comment type="similarity">
    <text evidence="3 19">Belongs to the AB hydrolase superfamily. Lipase family.</text>
</comment>
<keyword evidence="11" id="KW-1015">Disulfide bond</keyword>
<evidence type="ECO:0000256" key="11">
    <source>
        <dbReference type="ARBA" id="ARBA00023157"/>
    </source>
</evidence>
<dbReference type="PANTHER" id="PTHR11610">
    <property type="entry name" value="LIPASE"/>
    <property type="match status" value="1"/>
</dbReference>
<dbReference type="InterPro" id="IPR016272">
    <property type="entry name" value="Lipase_LIPH"/>
</dbReference>
<evidence type="ECO:0000256" key="4">
    <source>
        <dbReference type="ARBA" id="ARBA00022475"/>
    </source>
</evidence>
<protein>
    <recommendedName>
        <fullName evidence="16">Lipase member H</fullName>
    </recommendedName>
</protein>
<keyword evidence="4" id="KW-1003">Cell membrane</keyword>
<organism evidence="22 23">
    <name type="scientific">Jaculus jaculus</name>
    <name type="common">Lesser Egyptian jerboa</name>
    <dbReference type="NCBI Taxonomy" id="51337"/>
    <lineage>
        <taxon>Eukaryota</taxon>
        <taxon>Metazoa</taxon>
        <taxon>Chordata</taxon>
        <taxon>Craniata</taxon>
        <taxon>Vertebrata</taxon>
        <taxon>Euteleostomi</taxon>
        <taxon>Mammalia</taxon>
        <taxon>Eutheria</taxon>
        <taxon>Euarchontoglires</taxon>
        <taxon>Glires</taxon>
        <taxon>Rodentia</taxon>
        <taxon>Myomorpha</taxon>
        <taxon>Dipodoidea</taxon>
        <taxon>Dipodidae</taxon>
        <taxon>Dipodinae</taxon>
        <taxon>Jaculus</taxon>
    </lineage>
</organism>
<keyword evidence="18" id="KW-0106">Calcium</keyword>
<dbReference type="OMA" id="CAYYFVL"/>
<feature type="active site" description="Charge relay system" evidence="17">
    <location>
        <position position="194"/>
    </location>
</feature>
<evidence type="ECO:0000256" key="14">
    <source>
        <dbReference type="ARBA" id="ARBA00049600"/>
    </source>
</evidence>
<feature type="binding site" evidence="18">
    <location>
        <position position="210"/>
    </location>
    <ligand>
        <name>Ca(2+)</name>
        <dbReference type="ChEBI" id="CHEBI:29108"/>
    </ligand>
</feature>
<dbReference type="GeneTree" id="ENSGT00940000161940"/>
<keyword evidence="5" id="KW-0964">Secreted</keyword>
<dbReference type="PIRSF" id="PIRSF000865">
    <property type="entry name" value="Lipoprotein_lipase_LIPH"/>
    <property type="match status" value="1"/>
</dbReference>
<dbReference type="GO" id="GO:0016042">
    <property type="term" value="P:lipid catabolic process"/>
    <property type="evidence" value="ECO:0007669"/>
    <property type="project" value="UniProtKB-KW"/>
</dbReference>
<evidence type="ECO:0000256" key="16">
    <source>
        <dbReference type="ARBA" id="ARBA00071192"/>
    </source>
</evidence>
<evidence type="ECO:0000256" key="13">
    <source>
        <dbReference type="ARBA" id="ARBA00048637"/>
    </source>
</evidence>
<dbReference type="CDD" id="cd00707">
    <property type="entry name" value="Pancreat_lipase_like"/>
    <property type="match status" value="1"/>
</dbReference>
<gene>
    <name evidence="22" type="primary">Lipi</name>
</gene>
<dbReference type="PANTHER" id="PTHR11610:SF103">
    <property type="entry name" value="LIPASE MEMBER I"/>
    <property type="match status" value="1"/>
</dbReference>
<feature type="chain" id="PRO_5034109056" description="Lipase member H" evidence="20">
    <location>
        <begin position="16"/>
        <end position="473"/>
    </location>
</feature>
<dbReference type="GO" id="GO:0004620">
    <property type="term" value="F:phospholipase activity"/>
    <property type="evidence" value="ECO:0007669"/>
    <property type="project" value="Ensembl"/>
</dbReference>
<keyword evidence="23" id="KW-1185">Reference proteome</keyword>
<sequence length="473" mass="53782">MRTYIFLCLICWVRSGKILINNLSFKMNKKTCLEFSKLNIKDSFVDLFRPRLKVILLMYSRKNIHCAEPLFDQNNTLNINFNTQKKTAWIIHGYRPTGSTPTWLQKFQSTLLMEEDMNVIVVDWSQGATTFIYNRAVKNTRVVADILSKSIINLVSHGASLDSFHFIGMSLGAHVSGFVGKKFGGQIGRITGLDPAGPKFSGTPPNSRLDYTDAKFVDIIHSDAEGKSLGIQEPLGHIDFYPNGGKTQPGCPKTVFSGTEYFKCEHQRAIHLYLAALQTNCNFISFPCGSYKNYKKSLCVNCGTFQKTSCPMLGYKAKLWKESLQSIIKGWPRRTIAFLDTTDKYPFCAYYFVLSIIPVDAAMNSGSITLKMLSQHGVYETANIYEKNKPFAKFQEVKILVTFLSDMAIISSIRLTYFQNAPPYCPKCRYRIYRLTLKSLTYPERPPFCRHNIVLREKQEVILPPESCTENDT</sequence>
<comment type="subcellular location">
    <subcellularLocation>
        <location evidence="1">Cell membrane</location>
    </subcellularLocation>
    <subcellularLocation>
        <location evidence="2">Secreted</location>
    </subcellularLocation>
</comment>
<dbReference type="GO" id="GO:0052689">
    <property type="term" value="F:carboxylic ester hydrolase activity"/>
    <property type="evidence" value="ECO:0007669"/>
    <property type="project" value="InterPro"/>
</dbReference>
<dbReference type="SUPFAM" id="SSF53474">
    <property type="entry name" value="alpha/beta-Hydrolases"/>
    <property type="match status" value="1"/>
</dbReference>
<dbReference type="GO" id="GO:0005886">
    <property type="term" value="C:plasma membrane"/>
    <property type="evidence" value="ECO:0007669"/>
    <property type="project" value="UniProtKB-SubCell"/>
</dbReference>
<comment type="catalytic activity">
    <reaction evidence="13">
        <text>1-hexadecanoyl-2-(9Z-octadecenoyl)-sn-glycero-3-phosphate + H2O = 2-(9Z-octadecenoyl)-sn-glycero-3-phosphate + hexadecanoate + H(+)</text>
        <dbReference type="Rhea" id="RHEA:40943"/>
        <dbReference type="ChEBI" id="CHEBI:7896"/>
        <dbReference type="ChEBI" id="CHEBI:15377"/>
        <dbReference type="ChEBI" id="CHEBI:15378"/>
        <dbReference type="ChEBI" id="CHEBI:64839"/>
        <dbReference type="ChEBI" id="CHEBI:77593"/>
    </reaction>
    <physiologicalReaction direction="left-to-right" evidence="13">
        <dbReference type="Rhea" id="RHEA:40944"/>
    </physiologicalReaction>
</comment>
<keyword evidence="9" id="KW-0443">Lipid metabolism</keyword>
<feature type="signal peptide" evidence="20">
    <location>
        <begin position="1"/>
        <end position="15"/>
    </location>
</feature>
<feature type="active site" description="Nucleophile" evidence="17">
    <location>
        <position position="170"/>
    </location>
</feature>
<evidence type="ECO:0000259" key="21">
    <source>
        <dbReference type="Pfam" id="PF00151"/>
    </source>
</evidence>
<evidence type="ECO:0000256" key="5">
    <source>
        <dbReference type="ARBA" id="ARBA00022525"/>
    </source>
</evidence>
<evidence type="ECO:0000256" key="6">
    <source>
        <dbReference type="ARBA" id="ARBA00022729"/>
    </source>
</evidence>
<dbReference type="InterPro" id="IPR033906">
    <property type="entry name" value="Lipase_N"/>
</dbReference>
<dbReference type="Ensembl" id="ENSJJAT00000014238.1">
    <property type="protein sequence ID" value="ENSJJAP00000007818.1"/>
    <property type="gene ID" value="ENSJJAG00000012150.1"/>
</dbReference>
<keyword evidence="8" id="KW-0442">Lipid degradation</keyword>
<dbReference type="InterPro" id="IPR029058">
    <property type="entry name" value="AB_hydrolase_fold"/>
</dbReference>
<dbReference type="GO" id="GO:0005615">
    <property type="term" value="C:extracellular space"/>
    <property type="evidence" value="ECO:0007669"/>
    <property type="project" value="TreeGrafter"/>
</dbReference>
<reference evidence="22" key="2">
    <citation type="submission" date="2025-09" db="UniProtKB">
        <authorList>
            <consortium name="Ensembl"/>
        </authorList>
    </citation>
    <scope>IDENTIFICATION</scope>
</reference>
<dbReference type="PRINTS" id="PR00821">
    <property type="entry name" value="TAGLIPASE"/>
</dbReference>
<evidence type="ECO:0000256" key="3">
    <source>
        <dbReference type="ARBA" id="ARBA00010701"/>
    </source>
</evidence>
<evidence type="ECO:0000256" key="18">
    <source>
        <dbReference type="PIRSR" id="PIRSR000865-2"/>
    </source>
</evidence>
<evidence type="ECO:0000313" key="23">
    <source>
        <dbReference type="Proteomes" id="UP000694385"/>
    </source>
</evidence>
<dbReference type="GO" id="GO:0006654">
    <property type="term" value="P:phosphatidic acid biosynthetic process"/>
    <property type="evidence" value="ECO:0007669"/>
    <property type="project" value="UniProtKB-ARBA"/>
</dbReference>
<dbReference type="InterPro" id="IPR013818">
    <property type="entry name" value="Lipase"/>
</dbReference>
<evidence type="ECO:0000256" key="8">
    <source>
        <dbReference type="ARBA" id="ARBA00022963"/>
    </source>
</evidence>
<feature type="active site" description="Charge relay system" evidence="17">
    <location>
        <position position="266"/>
    </location>
</feature>
<reference evidence="22" key="1">
    <citation type="submission" date="2025-08" db="UniProtKB">
        <authorList>
            <consortium name="Ensembl"/>
        </authorList>
    </citation>
    <scope>IDENTIFICATION</scope>
</reference>
<dbReference type="InterPro" id="IPR000734">
    <property type="entry name" value="TAG_lipase"/>
</dbReference>
<dbReference type="AlphaFoldDB" id="A0A8C5NXK6"/>
<dbReference type="Proteomes" id="UP000694385">
    <property type="component" value="Unassembled WGS sequence"/>
</dbReference>
<keyword evidence="7" id="KW-0378">Hydrolase</keyword>
<dbReference type="FunFam" id="3.40.50.1820:FF:000063">
    <property type="entry name" value="Lipase member H"/>
    <property type="match status" value="1"/>
</dbReference>
<evidence type="ECO:0000256" key="7">
    <source>
        <dbReference type="ARBA" id="ARBA00022801"/>
    </source>
</evidence>
<feature type="binding site" evidence="18">
    <location>
        <position position="208"/>
    </location>
    <ligand>
        <name>Ca(2+)</name>
        <dbReference type="ChEBI" id="CHEBI:29108"/>
    </ligand>
</feature>
<comment type="subunit">
    <text evidence="15">Interacts with TTMP/C3orf52.</text>
</comment>
<evidence type="ECO:0000256" key="1">
    <source>
        <dbReference type="ARBA" id="ARBA00004236"/>
    </source>
</evidence>
<feature type="domain" description="Lipase" evidence="21">
    <location>
        <begin position="52"/>
        <end position="347"/>
    </location>
</feature>
<feature type="binding site" evidence="18">
    <location>
        <position position="213"/>
    </location>
    <ligand>
        <name>Ca(2+)</name>
        <dbReference type="ChEBI" id="CHEBI:29108"/>
    </ligand>
</feature>
<keyword evidence="12" id="KW-0325">Glycoprotein</keyword>
<keyword evidence="18" id="KW-0479">Metal-binding</keyword>
<dbReference type="Gene3D" id="3.40.50.1820">
    <property type="entry name" value="alpha/beta hydrolase"/>
    <property type="match status" value="1"/>
</dbReference>
<evidence type="ECO:0000256" key="9">
    <source>
        <dbReference type="ARBA" id="ARBA00023098"/>
    </source>
</evidence>
<evidence type="ECO:0000256" key="19">
    <source>
        <dbReference type="RuleBase" id="RU004262"/>
    </source>
</evidence>
<keyword evidence="10" id="KW-0472">Membrane</keyword>
<comment type="function">
    <text evidence="14">Hydrolyzes specifically phosphatidic acid (PA) to produce 2-acyl lysophosphatidic acid (LPA; a potent bioactive lipid mediator) and fatty acid. Does not hydrolyze other phospholipids, like phosphatidylserine (PS), phosphatidylcholine (PC) and phosphatidylethanolamine (PE) or triacylglycerol (TG).</text>
</comment>